<dbReference type="SUPFAM" id="SSF69318">
    <property type="entry name" value="Integrin alpha N-terminal domain"/>
    <property type="match status" value="2"/>
</dbReference>
<dbReference type="InterPro" id="IPR028994">
    <property type="entry name" value="Integrin_alpha_N"/>
</dbReference>
<dbReference type="Gene3D" id="2.130.10.130">
    <property type="entry name" value="Integrin alpha, N-terminal"/>
    <property type="match status" value="1"/>
</dbReference>
<dbReference type="EMBL" id="DRLD01000375">
    <property type="protein sequence ID" value="HED11679.1"/>
    <property type="molecule type" value="Genomic_DNA"/>
</dbReference>
<proteinExistence type="predicted"/>
<protein>
    <submittedName>
        <fullName evidence="3">T9SS type A sorting domain-containing protein</fullName>
    </submittedName>
</protein>
<gene>
    <name evidence="3" type="ORF">ENJ10_13385</name>
</gene>
<dbReference type="AlphaFoldDB" id="A0A7V1LPB1"/>
<evidence type="ECO:0000256" key="1">
    <source>
        <dbReference type="ARBA" id="ARBA00022729"/>
    </source>
</evidence>
<dbReference type="Pfam" id="PF13860">
    <property type="entry name" value="FlgD_ig"/>
    <property type="match status" value="1"/>
</dbReference>
<keyword evidence="1" id="KW-0732">Signal</keyword>
<dbReference type="Pfam" id="PF13517">
    <property type="entry name" value="FG-GAP_3"/>
    <property type="match status" value="1"/>
</dbReference>
<accession>A0A7V1LPB1</accession>
<name>A0A7V1LPB1_CALAY</name>
<organism evidence="3">
    <name type="scientific">Caldithrix abyssi</name>
    <dbReference type="NCBI Taxonomy" id="187145"/>
    <lineage>
        <taxon>Bacteria</taxon>
        <taxon>Pseudomonadati</taxon>
        <taxon>Calditrichota</taxon>
        <taxon>Calditrichia</taxon>
        <taxon>Calditrichales</taxon>
        <taxon>Calditrichaceae</taxon>
        <taxon>Caldithrix</taxon>
    </lineage>
</organism>
<evidence type="ECO:0000313" key="3">
    <source>
        <dbReference type="EMBL" id="HED11679.1"/>
    </source>
</evidence>
<dbReference type="Gene3D" id="2.60.40.4070">
    <property type="match status" value="1"/>
</dbReference>
<dbReference type="NCBIfam" id="TIGR04183">
    <property type="entry name" value="Por_Secre_tail"/>
    <property type="match status" value="1"/>
</dbReference>
<comment type="caution">
    <text evidence="3">The sequence shown here is derived from an EMBL/GenBank/DDBJ whole genome shotgun (WGS) entry which is preliminary data.</text>
</comment>
<evidence type="ECO:0000259" key="2">
    <source>
        <dbReference type="Pfam" id="PF13860"/>
    </source>
</evidence>
<dbReference type="InterPro" id="IPR013517">
    <property type="entry name" value="FG-GAP"/>
</dbReference>
<reference evidence="3" key="1">
    <citation type="journal article" date="2020" name="mSystems">
        <title>Genome- and Community-Level Interaction Insights into Carbon Utilization and Element Cycling Functions of Hydrothermarchaeota in Hydrothermal Sediment.</title>
        <authorList>
            <person name="Zhou Z."/>
            <person name="Liu Y."/>
            <person name="Xu W."/>
            <person name="Pan J."/>
            <person name="Luo Z.H."/>
            <person name="Li M."/>
        </authorList>
    </citation>
    <scope>NUCLEOTIDE SEQUENCE [LARGE SCALE GENOMIC DNA]</scope>
    <source>
        <strain evidence="3">HyVt-456</strain>
    </source>
</reference>
<feature type="domain" description="FlgD/Vpr Ig-like" evidence="2">
    <location>
        <begin position="478"/>
        <end position="530"/>
    </location>
</feature>
<dbReference type="PANTHER" id="PTHR44103:SF1">
    <property type="entry name" value="PROPROTEIN CONVERTASE P"/>
    <property type="match status" value="1"/>
</dbReference>
<sequence>MRLFLPLRKVLYVLFFLLLSQLNAQENKFKEVWQNTTWADGAFYPSGPLWNMVGPYDFDQDGMSDFVASSSWSGAFLNGAYHYEATADNTIELMWWYHFAELDTANDNFSSVTVGDLDGDGNPEIIVLADARAGGDALQVFEWDADSAAFPTTPTVTWDLGLKHGVFEAGQIVAANLDSDDNQEVVVSVMDGPWGAAGTSHLMIFELQNKSFALPSWKVEMDDSLTTGWSGYTIYTTDLDNDELQEIWTVAWDYYRVIAYENTGNEDEYALQTAFYVSLNDEFSNQGLVAANFDNDGVNEMYATTSGGTVWGIAGGSDISKITFSNFNYMGFYDKGLRQIRSGDMDGDGKPDLYFAGNYDESVHDWEYNGGNPLDIASFSTYTIFMDDTTDDVTPGTDQGIFRVAKLFPGDVDNDGLGDMIVSSSSLALDKPTLLMLEYDKSTALGDDDMLRPQSLHLNQNYPNPFNPETQISYSMPQAGYVRLEIFDMTGRKIITLQDGMQQPGNYNYQWTGVDQSGRSVASGSYIYRLSLDGKVLSKKMNLLK</sequence>
<dbReference type="InterPro" id="IPR026444">
    <property type="entry name" value="Secre_tail"/>
</dbReference>
<dbReference type="InterPro" id="IPR025965">
    <property type="entry name" value="FlgD/Vpr_Ig-like"/>
</dbReference>
<dbReference type="Proteomes" id="UP000886005">
    <property type="component" value="Unassembled WGS sequence"/>
</dbReference>
<dbReference type="PANTHER" id="PTHR44103">
    <property type="entry name" value="PROPROTEIN CONVERTASE P"/>
    <property type="match status" value="1"/>
</dbReference>